<organism evidence="1 2">
    <name type="scientific">Mycobacterium kansasii</name>
    <dbReference type="NCBI Taxonomy" id="1768"/>
    <lineage>
        <taxon>Bacteria</taxon>
        <taxon>Bacillati</taxon>
        <taxon>Actinomycetota</taxon>
        <taxon>Actinomycetes</taxon>
        <taxon>Mycobacteriales</taxon>
        <taxon>Mycobacteriaceae</taxon>
        <taxon>Mycobacterium</taxon>
    </lineage>
</organism>
<dbReference type="AlphaFoldDB" id="A0A1V3W9K0"/>
<name>A0A1V3W9K0_MYCKA</name>
<dbReference type="Proteomes" id="UP000189229">
    <property type="component" value="Unassembled WGS sequence"/>
</dbReference>
<dbReference type="EMBL" id="MVBM01000017">
    <property type="protein sequence ID" value="OOK63635.1"/>
    <property type="molecule type" value="Genomic_DNA"/>
</dbReference>
<sequence length="60" mass="6733">MQKEIYDSEARLSWVLAGWRVLGRRRSHSAGYFVTFMTGISQRAVPEFSATMCAVDTASC</sequence>
<keyword evidence="1" id="KW-0812">Transmembrane</keyword>
<keyword evidence="1" id="KW-0472">Membrane</keyword>
<accession>A0A1V3W9K0</accession>
<reference evidence="1 2" key="1">
    <citation type="submission" date="2017-02" db="EMBL/GenBank/DDBJ databases">
        <title>Complete genome sequences of Mycobacterium kansasii strains isolated from rhesus macaques.</title>
        <authorList>
            <person name="Panda A."/>
            <person name="Nagaraj S."/>
            <person name="Zhao X."/>
            <person name="Tettelin H."/>
            <person name="Detolla L.J."/>
        </authorList>
    </citation>
    <scope>NUCLEOTIDE SEQUENCE [LARGE SCALE GENOMIC DNA]</scope>
    <source>
        <strain evidence="1 2">11-3813</strain>
    </source>
</reference>
<evidence type="ECO:0000313" key="1">
    <source>
        <dbReference type="EMBL" id="OOK63635.1"/>
    </source>
</evidence>
<gene>
    <name evidence="1" type="ORF">BZL30_9423</name>
</gene>
<protein>
    <submittedName>
        <fullName evidence="1">Transmembrane domain protein</fullName>
    </submittedName>
</protein>
<proteinExistence type="predicted"/>
<evidence type="ECO:0000313" key="2">
    <source>
        <dbReference type="Proteomes" id="UP000189229"/>
    </source>
</evidence>
<comment type="caution">
    <text evidence="1">The sequence shown here is derived from an EMBL/GenBank/DDBJ whole genome shotgun (WGS) entry which is preliminary data.</text>
</comment>